<dbReference type="PANTHER" id="PTHR43682">
    <property type="entry name" value="LACTATE UTILIZATION PROTEIN C"/>
    <property type="match status" value="1"/>
</dbReference>
<dbReference type="STRING" id="292459.STH93"/>
<evidence type="ECO:0000313" key="4">
    <source>
        <dbReference type="Proteomes" id="UP000000417"/>
    </source>
</evidence>
<feature type="region of interest" description="Disordered" evidence="1">
    <location>
        <begin position="72"/>
        <end position="98"/>
    </location>
</feature>
<dbReference type="InterPro" id="IPR003741">
    <property type="entry name" value="LUD_dom"/>
</dbReference>
<dbReference type="EMBL" id="AP006840">
    <property type="protein sequence ID" value="BAD39078.1"/>
    <property type="molecule type" value="Genomic_DNA"/>
</dbReference>
<dbReference type="HOGENOM" id="CLU_090664_1_3_9"/>
<reference evidence="3 4" key="1">
    <citation type="journal article" date="2004" name="Nucleic Acids Res.">
        <title>Genome sequence of Symbiobacterium thermophilum, an uncultivable bacterium that depends on microbial commensalism.</title>
        <authorList>
            <person name="Ueda K."/>
            <person name="Yamashita A."/>
            <person name="Ishikawa J."/>
            <person name="Shimada M."/>
            <person name="Watsuji T."/>
            <person name="Morimura K."/>
            <person name="Ikeda H."/>
            <person name="Hattori M."/>
            <person name="Beppu T."/>
        </authorList>
    </citation>
    <scope>NUCLEOTIDE SEQUENCE [LARGE SCALE GENOMIC DNA]</scope>
    <source>
        <strain evidence="4">T / IAM 14863</strain>
    </source>
</reference>
<proteinExistence type="predicted"/>
<keyword evidence="4" id="KW-1185">Reference proteome</keyword>
<evidence type="ECO:0000256" key="1">
    <source>
        <dbReference type="SAM" id="MobiDB-lite"/>
    </source>
</evidence>
<dbReference type="InterPro" id="IPR037171">
    <property type="entry name" value="NagB/RpiA_transferase-like"/>
</dbReference>
<dbReference type="eggNOG" id="COG1556">
    <property type="taxonomic scope" value="Bacteria"/>
</dbReference>
<dbReference type="PANTHER" id="PTHR43682:SF1">
    <property type="entry name" value="LACTATE UTILIZATION PROTEIN C"/>
    <property type="match status" value="1"/>
</dbReference>
<dbReference type="InterPro" id="IPR024185">
    <property type="entry name" value="FTHF_cligase-like_sf"/>
</dbReference>
<feature type="region of interest" description="Disordered" evidence="1">
    <location>
        <begin position="1"/>
        <end position="25"/>
    </location>
</feature>
<evidence type="ECO:0000259" key="2">
    <source>
        <dbReference type="Pfam" id="PF02589"/>
    </source>
</evidence>
<protein>
    <recommendedName>
        <fullName evidence="2">LUD domain-containing protein</fullName>
    </recommendedName>
</protein>
<feature type="domain" description="LUD" evidence="2">
    <location>
        <begin position="36"/>
        <end position="234"/>
    </location>
</feature>
<organism evidence="3 4">
    <name type="scientific">Symbiobacterium thermophilum (strain DSM 24528 / JCM 14929 / IAM 14863 / T)</name>
    <dbReference type="NCBI Taxonomy" id="292459"/>
    <lineage>
        <taxon>Bacteria</taxon>
        <taxon>Bacillati</taxon>
        <taxon>Bacillota</taxon>
        <taxon>Clostridia</taxon>
        <taxon>Eubacteriales</taxon>
        <taxon>Symbiobacteriaceae</taxon>
        <taxon>Symbiobacterium</taxon>
    </lineage>
</organism>
<evidence type="ECO:0000313" key="3">
    <source>
        <dbReference type="EMBL" id="BAD39078.1"/>
    </source>
</evidence>
<dbReference type="AlphaFoldDB" id="Q67TB5"/>
<sequence>MAARLGRTPGEAPPRFRPSQPLPAVGPTEAAALADRFQLELEKISGVVHRVNDASEVAPTVVRILQAAQDAADEAARGSGPGPGASDPSRPGPPVARWDDPLLDGFGIDAALEEAGWPVIRFRAGDDGRAFASRVERAFAGVVACDAAIAETGTIVLHSGPTRGRTVSLLPPVLIAVLRKEQIVFDAARLFRRLARAPMPSQVIFKSGPSRSSDIENDLTIGIHGPGDLHVILL</sequence>
<dbReference type="Proteomes" id="UP000000417">
    <property type="component" value="Chromosome"/>
</dbReference>
<accession>Q67TB5</accession>
<name>Q67TB5_SYMTH</name>
<dbReference type="KEGG" id="sth:STH93"/>
<dbReference type="Pfam" id="PF02589">
    <property type="entry name" value="LUD_dom"/>
    <property type="match status" value="1"/>
</dbReference>
<dbReference type="Gene3D" id="3.40.50.10420">
    <property type="entry name" value="NagB/RpiA/CoA transferase-like"/>
    <property type="match status" value="1"/>
</dbReference>
<gene>
    <name evidence="3" type="ordered locus">STH93</name>
</gene>
<dbReference type="SUPFAM" id="SSF100950">
    <property type="entry name" value="NagB/RpiA/CoA transferase-like"/>
    <property type="match status" value="1"/>
</dbReference>